<keyword evidence="2" id="KW-0433">Leucine-rich repeat</keyword>
<dbReference type="SMART" id="SM00369">
    <property type="entry name" value="LRR_TYP"/>
    <property type="match status" value="8"/>
</dbReference>
<keyword evidence="6 11" id="KW-1133">Transmembrane helix</keyword>
<keyword evidence="7 11" id="KW-0472">Membrane</keyword>
<organism evidence="12 13">
    <name type="scientific">Bodo saltans</name>
    <name type="common">Flagellated protozoan</name>
    <dbReference type="NCBI Taxonomy" id="75058"/>
    <lineage>
        <taxon>Eukaryota</taxon>
        <taxon>Discoba</taxon>
        <taxon>Euglenozoa</taxon>
        <taxon>Kinetoplastea</taxon>
        <taxon>Metakinetoplastina</taxon>
        <taxon>Eubodonida</taxon>
        <taxon>Bodonidae</taxon>
        <taxon>Bodo</taxon>
    </lineage>
</organism>
<comment type="subcellular location">
    <subcellularLocation>
        <location evidence="1">Membrane</location>
        <topology evidence="1">Single-pass membrane protein</topology>
    </subcellularLocation>
</comment>
<evidence type="ECO:0000256" key="3">
    <source>
        <dbReference type="ARBA" id="ARBA00022692"/>
    </source>
</evidence>
<keyword evidence="3 11" id="KW-0812">Transmembrane</keyword>
<evidence type="ECO:0000313" key="12">
    <source>
        <dbReference type="EMBL" id="CUF31274.1"/>
    </source>
</evidence>
<protein>
    <submittedName>
        <fullName evidence="12">GP46-like surface antigen, putative</fullName>
    </submittedName>
</protein>
<dbReference type="Proteomes" id="UP000051952">
    <property type="component" value="Unassembled WGS sequence"/>
</dbReference>
<dbReference type="InterPro" id="IPR001611">
    <property type="entry name" value="Leu-rich_rpt"/>
</dbReference>
<dbReference type="Pfam" id="PF00560">
    <property type="entry name" value="LRR_1"/>
    <property type="match status" value="1"/>
</dbReference>
<keyword evidence="13" id="KW-1185">Reference proteome</keyword>
<evidence type="ECO:0000256" key="6">
    <source>
        <dbReference type="ARBA" id="ARBA00022989"/>
    </source>
</evidence>
<dbReference type="SUPFAM" id="SSF52047">
    <property type="entry name" value="RNI-like"/>
    <property type="match status" value="1"/>
</dbReference>
<dbReference type="FunFam" id="3.80.10.10:FF:000095">
    <property type="entry name" value="LRR receptor-like serine/threonine-protein kinase GSO1"/>
    <property type="match status" value="1"/>
</dbReference>
<dbReference type="Pfam" id="PF13855">
    <property type="entry name" value="LRR_8"/>
    <property type="match status" value="1"/>
</dbReference>
<feature type="transmembrane region" description="Helical" evidence="11">
    <location>
        <begin position="1010"/>
        <end position="1032"/>
    </location>
</feature>
<dbReference type="GO" id="GO:0016020">
    <property type="term" value="C:membrane"/>
    <property type="evidence" value="ECO:0007669"/>
    <property type="project" value="UniProtKB-SubCell"/>
</dbReference>
<dbReference type="SUPFAM" id="SSF52058">
    <property type="entry name" value="L domain-like"/>
    <property type="match status" value="1"/>
</dbReference>
<feature type="region of interest" description="Disordered" evidence="10">
    <location>
        <begin position="831"/>
        <end position="859"/>
    </location>
</feature>
<sequence length="1189" mass="128277">MISLAQLKIDQNVLSGAPIPTTWVSSMRQLQLFSANANRLNGTLPEIGSGGGEGSGLLALQQLSFFSNSITGTLPSSWGSRLTNLQILTLSDNKLYGTMPPEWSLLTNLTILQLHINSLSGSLPANWGPSLGGLTTFYAHQLSLSGTLPSSWCFMGALSELHFWQNRLSGSLPESWSLLQNLKHFAAYGNSLAGSLPASWGNWTNIIDIRLSNNALTGPPLPVSWYSMSSLQQLYLDGNQLDGTLPEMPRNSNSWQGVWWISFLSNHITGTLPSSWGQLSRLRTLGMAENFIGGTLPTEWSQMSSLTSLDVSNNNISGSLPESWAASLPYLSSVTLANNRLSSTLPDSWGNFPQLSSLTLSKNYFSGTLPVSWSSATLMSTLWLDSNVLTGTLPSNWSGMARLVDIRLGGNLLSGTVPSDWSTMQVLGMLRLNNNLLDGTLPSSWGRGSGLQRYLSEFTIFSNRISGSLPDSWSALGALQFFDAHDNRLTGSIPISWSALTMLYGLTLNDNRLSGTLSPLLSLPRMLLLNLRRNEFSGTFPASWVAVNNNSGGGAAGIMTSLALLDVSGNRLRGSLPTLSMTTSSSPSLVWKTSLFTVNVSGNCLEGFVPASWGVPTAGSFGVKTTLDVCNTRIHPSVVQTYPPVAGVRNLDFSSCSDEGQLSIVMRWPAYCQAMSGSASQSSQSSITASHDILSHTPTQIMVAAPTIISSTATSVLVQGSSVSAAVSSLLAMPASALSSRRLSVLASLGNCADDSRPSVNDAMNGDTDVAFLDSPLQLQLNTAEGNRGSVQRGTIVGDIAVAAMCVAVGGVLTVAVHFWTMSDSERRNASWRKRKREQRLRRMSRRSDHNQHNDEFDEETTCAEQTVAASARLRLPGLFFVLIALFLQPIVTSSMQLLAYGDASVDDVIGVCGVVVTVTLVATIARVVDPRRDKFRGVARDVDEEKLHHRRGRLRSKNRFTRCRATVEARWVALHEESNEWRARDEVHDHLFVERYGFLFESCREARHWWVLVEMSATIVLAVVGGVVPPTSVSCVGMAWFALCLCVVLLAACVVARPMSSVLESGVVVLLWGSQVAMAACAVSGNADEAAAVIGIVSSTLSGVLAVLMMMTAVRNAQWDKELMMSRVAPTLSSIGKAMISTANSAAAISTLLSERNKRKKDAALEMIVKLICDQMIAVRDRRSKENL</sequence>
<dbReference type="AlphaFoldDB" id="A0A0S4IU40"/>
<keyword evidence="9" id="KW-0325">Glycoprotein</keyword>
<proteinExistence type="predicted"/>
<feature type="transmembrane region" description="Helical" evidence="11">
    <location>
        <begin position="800"/>
        <end position="820"/>
    </location>
</feature>
<dbReference type="Gene3D" id="3.80.10.10">
    <property type="entry name" value="Ribonuclease Inhibitor"/>
    <property type="match status" value="3"/>
</dbReference>
<evidence type="ECO:0000256" key="4">
    <source>
        <dbReference type="ARBA" id="ARBA00022729"/>
    </source>
</evidence>
<reference evidence="13" key="1">
    <citation type="submission" date="2015-09" db="EMBL/GenBank/DDBJ databases">
        <authorList>
            <consortium name="Pathogen Informatics"/>
        </authorList>
    </citation>
    <scope>NUCLEOTIDE SEQUENCE [LARGE SCALE GENOMIC DNA]</scope>
    <source>
        <strain evidence="13">Lake Konstanz</strain>
    </source>
</reference>
<keyword evidence="8" id="KW-0675">Receptor</keyword>
<evidence type="ECO:0000256" key="5">
    <source>
        <dbReference type="ARBA" id="ARBA00022737"/>
    </source>
</evidence>
<accession>A0A0S4IU40</accession>
<feature type="compositionally biased region" description="Basic residues" evidence="10">
    <location>
        <begin position="831"/>
        <end position="845"/>
    </location>
</feature>
<dbReference type="VEuPathDB" id="TriTrypDB:BSAL_61235"/>
<dbReference type="InterPro" id="IPR003591">
    <property type="entry name" value="Leu-rich_rpt_typical-subtyp"/>
</dbReference>
<dbReference type="OrthoDB" id="676979at2759"/>
<dbReference type="InterPro" id="IPR032675">
    <property type="entry name" value="LRR_dom_sf"/>
</dbReference>
<evidence type="ECO:0000256" key="11">
    <source>
        <dbReference type="SAM" id="Phobius"/>
    </source>
</evidence>
<evidence type="ECO:0000256" key="8">
    <source>
        <dbReference type="ARBA" id="ARBA00023170"/>
    </source>
</evidence>
<dbReference type="PANTHER" id="PTHR27000:SF642">
    <property type="entry name" value="INACTIVE LEUCINE-RICH REPEAT RECEPTOR KINASE XIAO-RELATED"/>
    <property type="match status" value="1"/>
</dbReference>
<feature type="transmembrane region" description="Helical" evidence="11">
    <location>
        <begin position="1038"/>
        <end position="1056"/>
    </location>
</feature>
<feature type="transmembrane region" description="Helical" evidence="11">
    <location>
        <begin position="909"/>
        <end position="929"/>
    </location>
</feature>
<evidence type="ECO:0000256" key="10">
    <source>
        <dbReference type="SAM" id="MobiDB-lite"/>
    </source>
</evidence>
<gene>
    <name evidence="12" type="ORF">BSAL_61235</name>
</gene>
<feature type="transmembrane region" description="Helical" evidence="11">
    <location>
        <begin position="879"/>
        <end position="897"/>
    </location>
</feature>
<evidence type="ECO:0000256" key="2">
    <source>
        <dbReference type="ARBA" id="ARBA00022614"/>
    </source>
</evidence>
<keyword evidence="4" id="KW-0732">Signal</keyword>
<keyword evidence="5" id="KW-0677">Repeat</keyword>
<evidence type="ECO:0000256" key="7">
    <source>
        <dbReference type="ARBA" id="ARBA00023136"/>
    </source>
</evidence>
<feature type="compositionally biased region" description="Basic and acidic residues" evidence="10">
    <location>
        <begin position="846"/>
        <end position="855"/>
    </location>
</feature>
<dbReference type="EMBL" id="CYKH01000296">
    <property type="protein sequence ID" value="CUF31274.1"/>
    <property type="molecule type" value="Genomic_DNA"/>
</dbReference>
<name>A0A0S4IU40_BODSA</name>
<evidence type="ECO:0000256" key="1">
    <source>
        <dbReference type="ARBA" id="ARBA00004167"/>
    </source>
</evidence>
<evidence type="ECO:0000313" key="13">
    <source>
        <dbReference type="Proteomes" id="UP000051952"/>
    </source>
</evidence>
<evidence type="ECO:0000256" key="9">
    <source>
        <dbReference type="ARBA" id="ARBA00023180"/>
    </source>
</evidence>
<dbReference type="PANTHER" id="PTHR27000">
    <property type="entry name" value="LEUCINE-RICH REPEAT RECEPTOR-LIKE PROTEIN KINASE FAMILY PROTEIN-RELATED"/>
    <property type="match status" value="1"/>
</dbReference>
<feature type="transmembrane region" description="Helical" evidence="11">
    <location>
        <begin position="1092"/>
        <end position="1115"/>
    </location>
</feature>
<feature type="transmembrane region" description="Helical" evidence="11">
    <location>
        <begin position="1068"/>
        <end position="1086"/>
    </location>
</feature>